<proteinExistence type="predicted"/>
<evidence type="ECO:0008006" key="5">
    <source>
        <dbReference type="Google" id="ProtNLM"/>
    </source>
</evidence>
<dbReference type="GO" id="GO:0005615">
    <property type="term" value="C:extracellular space"/>
    <property type="evidence" value="ECO:0007669"/>
    <property type="project" value="TreeGrafter"/>
</dbReference>
<dbReference type="Proteomes" id="UP000007879">
    <property type="component" value="Unassembled WGS sequence"/>
</dbReference>
<evidence type="ECO:0000256" key="1">
    <source>
        <dbReference type="SAM" id="MobiDB-lite"/>
    </source>
</evidence>
<organism evidence="3">
    <name type="scientific">Amphimedon queenslandica</name>
    <name type="common">Sponge</name>
    <dbReference type="NCBI Taxonomy" id="400682"/>
    <lineage>
        <taxon>Eukaryota</taxon>
        <taxon>Metazoa</taxon>
        <taxon>Porifera</taxon>
        <taxon>Demospongiae</taxon>
        <taxon>Heteroscleromorpha</taxon>
        <taxon>Haplosclerida</taxon>
        <taxon>Niphatidae</taxon>
        <taxon>Amphimedon</taxon>
    </lineage>
</organism>
<evidence type="ECO:0000313" key="3">
    <source>
        <dbReference type="EnsemblMetazoa" id="Aqu2.1.15014_001"/>
    </source>
</evidence>
<dbReference type="PANTHER" id="PTHR24023">
    <property type="entry name" value="COLLAGEN ALPHA"/>
    <property type="match status" value="1"/>
</dbReference>
<keyword evidence="2" id="KW-0732">Signal</keyword>
<dbReference type="EnsemblMetazoa" id="Aqu2.1.15014_001">
    <property type="protein sequence ID" value="Aqu2.1.15014_001"/>
    <property type="gene ID" value="Aqu2.1.15014"/>
</dbReference>
<accession>A0A1X7TJK9</accession>
<feature type="compositionally biased region" description="Low complexity" evidence="1">
    <location>
        <begin position="378"/>
        <end position="390"/>
    </location>
</feature>
<feature type="region of interest" description="Disordered" evidence="1">
    <location>
        <begin position="211"/>
        <end position="256"/>
    </location>
</feature>
<protein>
    <recommendedName>
        <fullName evidence="5">CUB domain-containing protein</fullName>
    </recommendedName>
</protein>
<dbReference type="EnsemblMetazoa" id="XM_020003650.1">
    <property type="protein sequence ID" value="XP_019859209.1"/>
    <property type="gene ID" value="LOC109587410"/>
</dbReference>
<reference evidence="4" key="1">
    <citation type="journal article" date="2010" name="Nature">
        <title>The Amphimedon queenslandica genome and the evolution of animal complexity.</title>
        <authorList>
            <person name="Srivastava M."/>
            <person name="Simakov O."/>
            <person name="Chapman J."/>
            <person name="Fahey B."/>
            <person name="Gauthier M.E."/>
            <person name="Mitros T."/>
            <person name="Richards G.S."/>
            <person name="Conaco C."/>
            <person name="Dacre M."/>
            <person name="Hellsten U."/>
            <person name="Larroux C."/>
            <person name="Putnam N.H."/>
            <person name="Stanke M."/>
            <person name="Adamska M."/>
            <person name="Darling A."/>
            <person name="Degnan S.M."/>
            <person name="Oakley T.H."/>
            <person name="Plachetzki D.C."/>
            <person name="Zhai Y."/>
            <person name="Adamski M."/>
            <person name="Calcino A."/>
            <person name="Cummins S.F."/>
            <person name="Goodstein D.M."/>
            <person name="Harris C."/>
            <person name="Jackson D.J."/>
            <person name="Leys S.P."/>
            <person name="Shu S."/>
            <person name="Woodcroft B.J."/>
            <person name="Vervoort M."/>
            <person name="Kosik K.S."/>
            <person name="Manning G."/>
            <person name="Degnan B.M."/>
            <person name="Rokhsar D.S."/>
        </authorList>
    </citation>
    <scope>NUCLEOTIDE SEQUENCE [LARGE SCALE GENOMIC DNA]</scope>
</reference>
<keyword evidence="4" id="KW-1185">Reference proteome</keyword>
<dbReference type="AlphaFoldDB" id="A0A1X7TJK9"/>
<evidence type="ECO:0000256" key="2">
    <source>
        <dbReference type="SAM" id="SignalP"/>
    </source>
</evidence>
<dbReference type="InParanoid" id="A0A1X7TJK9"/>
<dbReference type="GO" id="GO:0030020">
    <property type="term" value="F:extracellular matrix structural constituent conferring tensile strength"/>
    <property type="evidence" value="ECO:0007669"/>
    <property type="project" value="TreeGrafter"/>
</dbReference>
<feature type="region of interest" description="Disordered" evidence="1">
    <location>
        <begin position="378"/>
        <end position="413"/>
    </location>
</feature>
<feature type="region of interest" description="Disordered" evidence="1">
    <location>
        <begin position="436"/>
        <end position="457"/>
    </location>
</feature>
<name>A0A1X7TJK9_AMPQE</name>
<dbReference type="InterPro" id="IPR050149">
    <property type="entry name" value="Collagen_superfamily"/>
</dbReference>
<reference evidence="3" key="2">
    <citation type="submission" date="2017-05" db="UniProtKB">
        <authorList>
            <consortium name="EnsemblMetazoa"/>
        </authorList>
    </citation>
    <scope>IDENTIFICATION</scope>
</reference>
<feature type="compositionally biased region" description="Basic and acidic residues" evidence="1">
    <location>
        <begin position="222"/>
        <end position="236"/>
    </location>
</feature>
<feature type="chain" id="PRO_5013005157" description="CUB domain-containing protein" evidence="2">
    <location>
        <begin position="21"/>
        <end position="457"/>
    </location>
</feature>
<dbReference type="KEGG" id="aqu:109587410"/>
<dbReference type="GO" id="GO:0030198">
    <property type="term" value="P:extracellular matrix organization"/>
    <property type="evidence" value="ECO:0007669"/>
    <property type="project" value="TreeGrafter"/>
</dbReference>
<sequence>MKMLYFLLLLLIGSFDATSASCDCPSSEHTDLKQLRNFGTSNKLISDKLGDSSKQICVSYTMAYLSLFSQSFSYPSFSTQAIQNAEVKDSCGPKNSDGSIDCQIDSTSFSLGQCYPEKQFCIHQVVCPSNHKASFQCSSLDLPKTANGKCLDSLFIASNRLDEKQYCGTTADCFSGFNEIGASRIRIIFTGGKCCQRCGYRIWVKCIPQPSNTGQKGSSGPTKRDIEEHEIEERGARGPPGPVGPPGPPRPRPPTKVVVPAGAVLTYKNRKLTVKQGTKTLQTRWTSKLQVRDDIAYGSGVLFEAKRTANRSFVGYGIMTIYSNRIYYHQQGVPPNEKPTTAEQRFIDNVVKYLKIDDQSSGGNKGLAGTVAGSCQCSGHPGPTGSPPTGQKGERGPAGPTGPQGPPSGFDALAKYYAKNGRIDIVRSWAKKYLKHNVKPTSPPIGPQGPQGPSGPQ</sequence>
<dbReference type="PANTHER" id="PTHR24023:SF1082">
    <property type="entry name" value="COLLAGEN TRIPLE HELIX REPEAT"/>
    <property type="match status" value="1"/>
</dbReference>
<dbReference type="STRING" id="400682.A0A1X7TJK9"/>
<feature type="compositionally biased region" description="Polar residues" evidence="1">
    <location>
        <begin position="211"/>
        <end position="221"/>
    </location>
</feature>
<dbReference type="GO" id="GO:0031012">
    <property type="term" value="C:extracellular matrix"/>
    <property type="evidence" value="ECO:0007669"/>
    <property type="project" value="TreeGrafter"/>
</dbReference>
<feature type="compositionally biased region" description="Pro residues" evidence="1">
    <location>
        <begin position="239"/>
        <end position="254"/>
    </location>
</feature>
<gene>
    <name evidence="3" type="primary">109587410</name>
</gene>
<evidence type="ECO:0000313" key="4">
    <source>
        <dbReference type="Proteomes" id="UP000007879"/>
    </source>
</evidence>
<feature type="signal peptide" evidence="2">
    <location>
        <begin position="1"/>
        <end position="20"/>
    </location>
</feature>